<comment type="caution">
    <text evidence="1">The sequence shown here is derived from an EMBL/GenBank/DDBJ whole genome shotgun (WGS) entry which is preliminary data.</text>
</comment>
<gene>
    <name evidence="1" type="ORF">EVAR_79516_1</name>
</gene>
<reference evidence="1 2" key="1">
    <citation type="journal article" date="2019" name="Commun. Biol.">
        <title>The bagworm genome reveals a unique fibroin gene that provides high tensile strength.</title>
        <authorList>
            <person name="Kono N."/>
            <person name="Nakamura H."/>
            <person name="Ohtoshi R."/>
            <person name="Tomita M."/>
            <person name="Numata K."/>
            <person name="Arakawa K."/>
        </authorList>
    </citation>
    <scope>NUCLEOTIDE SEQUENCE [LARGE SCALE GENOMIC DNA]</scope>
</reference>
<name>A0A4C1UDU2_EUMVA</name>
<dbReference type="Proteomes" id="UP000299102">
    <property type="component" value="Unassembled WGS sequence"/>
</dbReference>
<protein>
    <submittedName>
        <fullName evidence="1">Uncharacterized protein</fullName>
    </submittedName>
</protein>
<dbReference type="AlphaFoldDB" id="A0A4C1UDU2"/>
<proteinExistence type="predicted"/>
<organism evidence="1 2">
    <name type="scientific">Eumeta variegata</name>
    <name type="common">Bagworm moth</name>
    <name type="synonym">Eumeta japonica</name>
    <dbReference type="NCBI Taxonomy" id="151549"/>
    <lineage>
        <taxon>Eukaryota</taxon>
        <taxon>Metazoa</taxon>
        <taxon>Ecdysozoa</taxon>
        <taxon>Arthropoda</taxon>
        <taxon>Hexapoda</taxon>
        <taxon>Insecta</taxon>
        <taxon>Pterygota</taxon>
        <taxon>Neoptera</taxon>
        <taxon>Endopterygota</taxon>
        <taxon>Lepidoptera</taxon>
        <taxon>Glossata</taxon>
        <taxon>Ditrysia</taxon>
        <taxon>Tineoidea</taxon>
        <taxon>Psychidae</taxon>
        <taxon>Oiketicinae</taxon>
        <taxon>Eumeta</taxon>
    </lineage>
</organism>
<evidence type="ECO:0000313" key="2">
    <source>
        <dbReference type="Proteomes" id="UP000299102"/>
    </source>
</evidence>
<evidence type="ECO:0000313" key="1">
    <source>
        <dbReference type="EMBL" id="GBP24605.1"/>
    </source>
</evidence>
<sequence length="113" mass="12716">MSLHGDPAPAQWRTGAFRLLCQSCPALGTRLNVVFYHNEAKMGFFSIMHELLFSARRPLGKKGSLVTSRNWKSQREAVFTNPLRVDDLNTDSRFDDISAAPAKRGRAKAFYKA</sequence>
<accession>A0A4C1UDU2</accession>
<dbReference type="EMBL" id="BGZK01000163">
    <property type="protein sequence ID" value="GBP24605.1"/>
    <property type="molecule type" value="Genomic_DNA"/>
</dbReference>
<keyword evidence="2" id="KW-1185">Reference proteome</keyword>